<evidence type="ECO:0000313" key="2">
    <source>
        <dbReference type="Proteomes" id="UP000500791"/>
    </source>
</evidence>
<name>A0A6G7VL33_9RHOB</name>
<dbReference type="Proteomes" id="UP000500791">
    <property type="component" value="Chromosome"/>
</dbReference>
<dbReference type="InterPro" id="IPR045516">
    <property type="entry name" value="DUF6477"/>
</dbReference>
<accession>A0A6G7VL33</accession>
<dbReference type="Pfam" id="PF20083">
    <property type="entry name" value="DUF6477"/>
    <property type="match status" value="1"/>
</dbReference>
<gene>
    <name evidence="1" type="ORF">G8E03_08200</name>
</gene>
<protein>
    <submittedName>
        <fullName evidence="1">Uncharacterized protein</fullName>
    </submittedName>
</protein>
<organism evidence="1 2">
    <name type="scientific">Pontivivens nitratireducens</name>
    <dbReference type="NCBI Taxonomy" id="2758038"/>
    <lineage>
        <taxon>Bacteria</taxon>
        <taxon>Pseudomonadati</taxon>
        <taxon>Pseudomonadota</taxon>
        <taxon>Alphaproteobacteria</taxon>
        <taxon>Rhodobacterales</taxon>
        <taxon>Paracoccaceae</taxon>
        <taxon>Pontivivens</taxon>
    </lineage>
</organism>
<proteinExistence type="predicted"/>
<keyword evidence="2" id="KW-1185">Reference proteome</keyword>
<sequence length="74" mass="7975">MKIIAQPTLRRPRSLIAAATQVAAALKGQGSDITSLTQREGHLDQLRRMGDAAYSPLAHVTALARLLAARRCLL</sequence>
<reference evidence="1 2" key="1">
    <citation type="submission" date="2020-03" db="EMBL/GenBank/DDBJ databases">
        <title>Complete genome sequence of Monaibacterium sp. ALG8 with diverse plasmids.</title>
        <authorList>
            <person name="Sun C."/>
        </authorList>
    </citation>
    <scope>NUCLEOTIDE SEQUENCE [LARGE SCALE GENOMIC DNA]</scope>
    <source>
        <strain evidence="1 2">ALG8</strain>
    </source>
</reference>
<dbReference type="EMBL" id="CP049811">
    <property type="protein sequence ID" value="QIK40749.1"/>
    <property type="molecule type" value="Genomic_DNA"/>
</dbReference>
<evidence type="ECO:0000313" key="1">
    <source>
        <dbReference type="EMBL" id="QIK40749.1"/>
    </source>
</evidence>
<dbReference type="AlphaFoldDB" id="A0A6G7VL33"/>
<dbReference type="RefSeq" id="WP_166190544.1">
    <property type="nucleotide sequence ID" value="NZ_CP049811.1"/>
</dbReference>
<dbReference type="KEGG" id="mon:G8E03_08200"/>